<protein>
    <submittedName>
        <fullName evidence="2">Uncharacterized protein</fullName>
    </submittedName>
</protein>
<gene>
    <name evidence="2" type="ordered locus">AM1_2745</name>
</gene>
<keyword evidence="1" id="KW-0732">Signal</keyword>
<proteinExistence type="predicted"/>
<evidence type="ECO:0000313" key="2">
    <source>
        <dbReference type="EMBL" id="ABW27745.1"/>
    </source>
</evidence>
<dbReference type="KEGG" id="amr:AM1_2745"/>
<dbReference type="EMBL" id="CP000828">
    <property type="protein sequence ID" value="ABW27745.1"/>
    <property type="molecule type" value="Genomic_DNA"/>
</dbReference>
<evidence type="ECO:0000313" key="3">
    <source>
        <dbReference type="Proteomes" id="UP000000268"/>
    </source>
</evidence>
<feature type="chain" id="PRO_5002748541" evidence="1">
    <location>
        <begin position="18"/>
        <end position="90"/>
    </location>
</feature>
<dbReference type="AlphaFoldDB" id="B0C964"/>
<name>B0C964_ACAM1</name>
<sequence length="90" mass="10027">MLALASLALVFSPTAAAAQTQVVFGFPANPVAPVPFFIPSAGFFNNSYPYPGFYHHYLLLSDESYNPNYEYTLSGDLQYEFPIVGNFQYE</sequence>
<reference evidence="2 3" key="1">
    <citation type="journal article" date="2008" name="Proc. Natl. Acad. Sci. U.S.A.">
        <title>Niche adaptation and genome expansion in the chlorophyll d-producing cyanobacterium Acaryochloris marina.</title>
        <authorList>
            <person name="Swingley W.D."/>
            <person name="Chen M."/>
            <person name="Cheung P.C."/>
            <person name="Conrad A.L."/>
            <person name="Dejesa L.C."/>
            <person name="Hao J."/>
            <person name="Honchak B.M."/>
            <person name="Karbach L.E."/>
            <person name="Kurdoglu A."/>
            <person name="Lahiri S."/>
            <person name="Mastrian S.D."/>
            <person name="Miyashita H."/>
            <person name="Page L."/>
            <person name="Ramakrishna P."/>
            <person name="Satoh S."/>
            <person name="Sattley W.M."/>
            <person name="Shimada Y."/>
            <person name="Taylor H.L."/>
            <person name="Tomo T."/>
            <person name="Tsuchiya T."/>
            <person name="Wang Z.T."/>
            <person name="Raymond J."/>
            <person name="Mimuro M."/>
            <person name="Blankenship R.E."/>
            <person name="Touchman J.W."/>
        </authorList>
    </citation>
    <scope>NUCLEOTIDE SEQUENCE [LARGE SCALE GENOMIC DNA]</scope>
    <source>
        <strain evidence="3">MBIC 11017</strain>
    </source>
</reference>
<feature type="signal peptide" evidence="1">
    <location>
        <begin position="1"/>
        <end position="17"/>
    </location>
</feature>
<keyword evidence="3" id="KW-1185">Reference proteome</keyword>
<dbReference type="Proteomes" id="UP000000268">
    <property type="component" value="Chromosome"/>
</dbReference>
<accession>B0C964</accession>
<dbReference type="HOGENOM" id="CLU_2434045_0_0_3"/>
<organism evidence="2 3">
    <name type="scientific">Acaryochloris marina (strain MBIC 11017)</name>
    <dbReference type="NCBI Taxonomy" id="329726"/>
    <lineage>
        <taxon>Bacteria</taxon>
        <taxon>Bacillati</taxon>
        <taxon>Cyanobacteriota</taxon>
        <taxon>Cyanophyceae</taxon>
        <taxon>Acaryochloridales</taxon>
        <taxon>Acaryochloridaceae</taxon>
        <taxon>Acaryochloris</taxon>
    </lineage>
</organism>
<dbReference type="STRING" id="329726.AM1_2745"/>
<evidence type="ECO:0000256" key="1">
    <source>
        <dbReference type="SAM" id="SignalP"/>
    </source>
</evidence>